<feature type="domain" description="Oligogalacturonate lyase" evidence="1">
    <location>
        <begin position="22"/>
        <end position="384"/>
    </location>
</feature>
<accession>A0ABS2MWU3</accession>
<sequence length="387" mass="44470">MVRPELVTNLTADDQLLYFTSTSLLKKEEKLIFIRTQNGNPNLFSRDLISGHERQLTHNKDGYLKSYVYFDGHENTGFGKASVSLDPERGIVYYIQGSKICSVDQSGKGKTLNTIPTDQVTAFTHVSADGSKLCVPTTDARALDYDFLKNGRPVYDIDRRVREEKLNSYLRIYCTDTGEEIITEKVPEAWITHVQFSPIDSNKILYNHEWPSDCGIRRVWLWNGQQHLQLRTESEERTRDDWTCHEMWQSDGKSVIYHGSYNDSGICYIGRVDVESGDIVEVSLPESYKKYGHFTVANTQNDLLVSDGYFHTNAEQDNNNHGGAWISTQSVDWKNKKIEWVPLCKHGSNWDSQDSHPHPIYDHDDSYIYFTSNKEGLRGIYRVKANT</sequence>
<reference evidence="2 3" key="1">
    <citation type="submission" date="2021-01" db="EMBL/GenBank/DDBJ databases">
        <title>Genomic Encyclopedia of Type Strains, Phase IV (KMG-IV): sequencing the most valuable type-strain genomes for metagenomic binning, comparative biology and taxonomic classification.</title>
        <authorList>
            <person name="Goeker M."/>
        </authorList>
    </citation>
    <scope>NUCLEOTIDE SEQUENCE [LARGE SCALE GENOMIC DNA]</scope>
    <source>
        <strain evidence="2 3">DSM 23711</strain>
    </source>
</reference>
<gene>
    <name evidence="2" type="ORF">JOC48_000851</name>
</gene>
<organism evidence="2 3">
    <name type="scientific">Aquibacillus albus</name>
    <dbReference type="NCBI Taxonomy" id="1168171"/>
    <lineage>
        <taxon>Bacteria</taxon>
        <taxon>Bacillati</taxon>
        <taxon>Bacillota</taxon>
        <taxon>Bacilli</taxon>
        <taxon>Bacillales</taxon>
        <taxon>Bacillaceae</taxon>
        <taxon>Aquibacillus</taxon>
    </lineage>
</organism>
<protein>
    <submittedName>
        <fullName evidence="2">Tol biopolymer transport system component</fullName>
    </submittedName>
</protein>
<dbReference type="Proteomes" id="UP001296943">
    <property type="component" value="Unassembled WGS sequence"/>
</dbReference>
<keyword evidence="3" id="KW-1185">Reference proteome</keyword>
<dbReference type="Pfam" id="PF14583">
    <property type="entry name" value="Pectate_lyase22"/>
    <property type="match status" value="1"/>
</dbReference>
<dbReference type="InterPro" id="IPR015943">
    <property type="entry name" value="WD40/YVTN_repeat-like_dom_sf"/>
</dbReference>
<dbReference type="SUPFAM" id="SSF82171">
    <property type="entry name" value="DPP6 N-terminal domain-like"/>
    <property type="match status" value="1"/>
</dbReference>
<evidence type="ECO:0000313" key="3">
    <source>
        <dbReference type="Proteomes" id="UP001296943"/>
    </source>
</evidence>
<evidence type="ECO:0000259" key="1">
    <source>
        <dbReference type="Pfam" id="PF14583"/>
    </source>
</evidence>
<evidence type="ECO:0000313" key="2">
    <source>
        <dbReference type="EMBL" id="MBM7570373.1"/>
    </source>
</evidence>
<dbReference type="RefSeq" id="WP_204497790.1">
    <property type="nucleotide sequence ID" value="NZ_JAFBDR010000003.1"/>
</dbReference>
<comment type="caution">
    <text evidence="2">The sequence shown here is derived from an EMBL/GenBank/DDBJ whole genome shotgun (WGS) entry which is preliminary data.</text>
</comment>
<dbReference type="InterPro" id="IPR027946">
    <property type="entry name" value="Ogl_dom"/>
</dbReference>
<dbReference type="Gene3D" id="2.130.10.10">
    <property type="entry name" value="YVTN repeat-like/Quinoprotein amine dehydrogenase"/>
    <property type="match status" value="1"/>
</dbReference>
<name>A0ABS2MWU3_9BACI</name>
<proteinExistence type="predicted"/>
<dbReference type="EMBL" id="JAFBDR010000003">
    <property type="protein sequence ID" value="MBM7570373.1"/>
    <property type="molecule type" value="Genomic_DNA"/>
</dbReference>